<keyword evidence="3" id="KW-0256">Endoplasmic reticulum</keyword>
<dbReference type="GO" id="GO:0006629">
    <property type="term" value="P:lipid metabolic process"/>
    <property type="evidence" value="ECO:0007669"/>
    <property type="project" value="UniProtKB-KW"/>
</dbReference>
<keyword evidence="10" id="KW-1185">Reference proteome</keyword>
<evidence type="ECO:0000256" key="2">
    <source>
        <dbReference type="ARBA" id="ARBA00022692"/>
    </source>
</evidence>
<dbReference type="PANTHER" id="PTHR21212">
    <property type="entry name" value="BERNARDINELLI-SEIP CONGENITAL LIPODYSTROPHY 2 HOMOLOG BSCL2 PROTEIN"/>
    <property type="match status" value="1"/>
</dbReference>
<dbReference type="Pfam" id="PF06775">
    <property type="entry name" value="Seipin"/>
    <property type="match status" value="1"/>
</dbReference>
<dbReference type="EMBL" id="ML976984">
    <property type="protein sequence ID" value="KAF1959883.1"/>
    <property type="molecule type" value="Genomic_DNA"/>
</dbReference>
<evidence type="ECO:0000256" key="7">
    <source>
        <dbReference type="SAM" id="MobiDB-lite"/>
    </source>
</evidence>
<sequence>MEGMEDEEYENEHERENGYGSGDGYEDGDGGWRGVVRYIKETLLAPLRFLTSPLLLRTYLQTILLLLTSSILFGIAVLAYTTFYLKFIPVRGVEVPVFLQFETGPPPVIPPPLDAQAALRHGSGLRYPYGFADLKGLVSRQKYDVVVRMVVPRSERNIGAGNWMVGVEMRGGGRAMLGWEEGDVEDFSQRGWVGSMKDKITSEQEQRISGSSGGGGKEKEKHVVLARSRRPAILTYRSWMTELAYRALRLPLYVLGFGLESEVLVVKMMDGVSFEKGWRNVPSSLRLEIRSKTPLEVYTVSVKFIARLEGLRWVMYNHRILSAVVFTGLFWGVEVGVLMGTWGLFMLCFGGGRAKRDDDAYEGKRKKKGIKKEEGSGTTTPRIFPREDEAGAEFDTSAPPTPMSDTSRTFPTLPSQRPLHYSSSYTSPSDNKPRVKEERGEPGLESVLARVKEEEADDEEDDDFLLDEPRRGERAAELDSGIGTGLESSERDRGLGLGRRRSAGGRGR</sequence>
<dbReference type="CDD" id="cd23995">
    <property type="entry name" value="Seipin_BSCL2_like"/>
    <property type="match status" value="1"/>
</dbReference>
<dbReference type="GO" id="GO:0005789">
    <property type="term" value="C:endoplasmic reticulum membrane"/>
    <property type="evidence" value="ECO:0007669"/>
    <property type="project" value="UniProtKB-SubCell"/>
</dbReference>
<proteinExistence type="predicted"/>
<feature type="compositionally biased region" description="Basic residues" evidence="7">
    <location>
        <begin position="498"/>
        <end position="508"/>
    </location>
</feature>
<evidence type="ECO:0000256" key="1">
    <source>
        <dbReference type="ARBA" id="ARBA00004477"/>
    </source>
</evidence>
<feature type="compositionally biased region" description="Polar residues" evidence="7">
    <location>
        <begin position="403"/>
        <end position="430"/>
    </location>
</feature>
<feature type="region of interest" description="Disordered" evidence="7">
    <location>
        <begin position="354"/>
        <end position="508"/>
    </location>
</feature>
<feature type="transmembrane region" description="Helical" evidence="8">
    <location>
        <begin position="320"/>
        <end position="345"/>
    </location>
</feature>
<dbReference type="InterPro" id="IPR009617">
    <property type="entry name" value="Seipin"/>
</dbReference>
<keyword evidence="2 8" id="KW-0812">Transmembrane</keyword>
<keyword evidence="6 8" id="KW-0472">Membrane</keyword>
<feature type="region of interest" description="Disordered" evidence="7">
    <location>
        <begin position="1"/>
        <end position="26"/>
    </location>
</feature>
<feature type="compositionally biased region" description="Acidic residues" evidence="7">
    <location>
        <begin position="1"/>
        <end position="11"/>
    </location>
</feature>
<evidence type="ECO:0000256" key="6">
    <source>
        <dbReference type="ARBA" id="ARBA00023136"/>
    </source>
</evidence>
<feature type="compositionally biased region" description="Acidic residues" evidence="7">
    <location>
        <begin position="454"/>
        <end position="466"/>
    </location>
</feature>
<evidence type="ECO:0000256" key="5">
    <source>
        <dbReference type="ARBA" id="ARBA00023098"/>
    </source>
</evidence>
<feature type="region of interest" description="Disordered" evidence="7">
    <location>
        <begin position="201"/>
        <end position="221"/>
    </location>
</feature>
<dbReference type="Proteomes" id="UP000800035">
    <property type="component" value="Unassembled WGS sequence"/>
</dbReference>
<dbReference type="AlphaFoldDB" id="A0A6A5U417"/>
<evidence type="ECO:0008006" key="11">
    <source>
        <dbReference type="Google" id="ProtNLM"/>
    </source>
</evidence>
<evidence type="ECO:0000256" key="4">
    <source>
        <dbReference type="ARBA" id="ARBA00022989"/>
    </source>
</evidence>
<feature type="compositionally biased region" description="Basic and acidic residues" evidence="7">
    <location>
        <begin position="354"/>
        <end position="363"/>
    </location>
</feature>
<accession>A0A6A5U417</accession>
<feature type="compositionally biased region" description="Basic and acidic residues" evidence="7">
    <location>
        <begin position="431"/>
        <end position="442"/>
    </location>
</feature>
<feature type="compositionally biased region" description="Basic and acidic residues" evidence="7">
    <location>
        <begin position="467"/>
        <end position="477"/>
    </location>
</feature>
<keyword evidence="5" id="KW-0443">Lipid metabolism</keyword>
<dbReference type="GO" id="GO:0140042">
    <property type="term" value="P:lipid droplet formation"/>
    <property type="evidence" value="ECO:0007669"/>
    <property type="project" value="UniProtKB-ARBA"/>
</dbReference>
<organism evidence="9 10">
    <name type="scientific">Byssothecium circinans</name>
    <dbReference type="NCBI Taxonomy" id="147558"/>
    <lineage>
        <taxon>Eukaryota</taxon>
        <taxon>Fungi</taxon>
        <taxon>Dikarya</taxon>
        <taxon>Ascomycota</taxon>
        <taxon>Pezizomycotina</taxon>
        <taxon>Dothideomycetes</taxon>
        <taxon>Pleosporomycetidae</taxon>
        <taxon>Pleosporales</taxon>
        <taxon>Massarineae</taxon>
        <taxon>Massarinaceae</taxon>
        <taxon>Byssothecium</taxon>
    </lineage>
</organism>
<dbReference type="OrthoDB" id="3990054at2759"/>
<dbReference type="PANTHER" id="PTHR21212:SF0">
    <property type="entry name" value="SEIPIN"/>
    <property type="match status" value="1"/>
</dbReference>
<evidence type="ECO:0000256" key="3">
    <source>
        <dbReference type="ARBA" id="ARBA00022824"/>
    </source>
</evidence>
<evidence type="ECO:0000313" key="9">
    <source>
        <dbReference type="EMBL" id="KAF1959883.1"/>
    </source>
</evidence>
<evidence type="ECO:0000256" key="8">
    <source>
        <dbReference type="SAM" id="Phobius"/>
    </source>
</evidence>
<protein>
    <recommendedName>
        <fullName evidence="11">Adipose-regulatory protein-domain-containing protein</fullName>
    </recommendedName>
</protein>
<keyword evidence="4 8" id="KW-1133">Transmembrane helix</keyword>
<reference evidence="9" key="1">
    <citation type="journal article" date="2020" name="Stud. Mycol.">
        <title>101 Dothideomycetes genomes: a test case for predicting lifestyles and emergence of pathogens.</title>
        <authorList>
            <person name="Haridas S."/>
            <person name="Albert R."/>
            <person name="Binder M."/>
            <person name="Bloem J."/>
            <person name="Labutti K."/>
            <person name="Salamov A."/>
            <person name="Andreopoulos B."/>
            <person name="Baker S."/>
            <person name="Barry K."/>
            <person name="Bills G."/>
            <person name="Bluhm B."/>
            <person name="Cannon C."/>
            <person name="Castanera R."/>
            <person name="Culley D."/>
            <person name="Daum C."/>
            <person name="Ezra D."/>
            <person name="Gonzalez J."/>
            <person name="Henrissat B."/>
            <person name="Kuo A."/>
            <person name="Liang C."/>
            <person name="Lipzen A."/>
            <person name="Lutzoni F."/>
            <person name="Magnuson J."/>
            <person name="Mondo S."/>
            <person name="Nolan M."/>
            <person name="Ohm R."/>
            <person name="Pangilinan J."/>
            <person name="Park H.-J."/>
            <person name="Ramirez L."/>
            <person name="Alfaro M."/>
            <person name="Sun H."/>
            <person name="Tritt A."/>
            <person name="Yoshinaga Y."/>
            <person name="Zwiers L.-H."/>
            <person name="Turgeon B."/>
            <person name="Goodwin S."/>
            <person name="Spatafora J."/>
            <person name="Crous P."/>
            <person name="Grigoriev I."/>
        </authorList>
    </citation>
    <scope>NUCLEOTIDE SEQUENCE</scope>
    <source>
        <strain evidence="9">CBS 675.92</strain>
    </source>
</reference>
<comment type="subcellular location">
    <subcellularLocation>
        <location evidence="1">Endoplasmic reticulum membrane</location>
        <topology evidence="1">Multi-pass membrane protein</topology>
    </subcellularLocation>
</comment>
<evidence type="ECO:0000313" key="10">
    <source>
        <dbReference type="Proteomes" id="UP000800035"/>
    </source>
</evidence>
<gene>
    <name evidence="9" type="ORF">CC80DRAFT_523764</name>
</gene>
<name>A0A6A5U417_9PLEO</name>
<feature type="transmembrane region" description="Helical" evidence="8">
    <location>
        <begin position="59"/>
        <end position="81"/>
    </location>
</feature>